<dbReference type="PANTHER" id="PTHR12829:SF4">
    <property type="entry name" value="N(6)-ADENINE-SPECIFIC METHYLTRANSFERASE METTL4"/>
    <property type="match status" value="1"/>
</dbReference>
<feature type="compositionally biased region" description="Basic and acidic residues" evidence="2">
    <location>
        <begin position="445"/>
        <end position="462"/>
    </location>
</feature>
<dbReference type="PROSITE" id="PS00092">
    <property type="entry name" value="N6_MTASE"/>
    <property type="match status" value="1"/>
</dbReference>
<dbReference type="PANTHER" id="PTHR12829">
    <property type="entry name" value="N6-ADENOSINE-METHYLTRANSFERASE"/>
    <property type="match status" value="1"/>
</dbReference>
<dbReference type="GO" id="GO:0032259">
    <property type="term" value="P:methylation"/>
    <property type="evidence" value="ECO:0007669"/>
    <property type="project" value="InterPro"/>
</dbReference>
<dbReference type="GO" id="GO:0005634">
    <property type="term" value="C:nucleus"/>
    <property type="evidence" value="ECO:0007669"/>
    <property type="project" value="TreeGrafter"/>
</dbReference>
<dbReference type="GO" id="GO:0008168">
    <property type="term" value="F:methyltransferase activity"/>
    <property type="evidence" value="ECO:0007669"/>
    <property type="project" value="InterPro"/>
</dbReference>
<evidence type="ECO:0000256" key="1">
    <source>
        <dbReference type="PROSITE-ProRule" id="PRU00489"/>
    </source>
</evidence>
<gene>
    <name evidence="3" type="ORF">K452DRAFT_120985</name>
</gene>
<feature type="compositionally biased region" description="Basic and acidic residues" evidence="2">
    <location>
        <begin position="27"/>
        <end position="36"/>
    </location>
</feature>
<reference evidence="3" key="1">
    <citation type="journal article" date="2020" name="Stud. Mycol.">
        <title>101 Dothideomycetes genomes: a test case for predicting lifestyles and emergence of pathogens.</title>
        <authorList>
            <person name="Haridas S."/>
            <person name="Albert R."/>
            <person name="Binder M."/>
            <person name="Bloem J."/>
            <person name="Labutti K."/>
            <person name="Salamov A."/>
            <person name="Andreopoulos B."/>
            <person name="Baker S."/>
            <person name="Barry K."/>
            <person name="Bills G."/>
            <person name="Bluhm B."/>
            <person name="Cannon C."/>
            <person name="Castanera R."/>
            <person name="Culley D."/>
            <person name="Daum C."/>
            <person name="Ezra D."/>
            <person name="Gonzalez J."/>
            <person name="Henrissat B."/>
            <person name="Kuo A."/>
            <person name="Liang C."/>
            <person name="Lipzen A."/>
            <person name="Lutzoni F."/>
            <person name="Magnuson J."/>
            <person name="Mondo S."/>
            <person name="Nolan M."/>
            <person name="Ohm R."/>
            <person name="Pangilinan J."/>
            <person name="Park H.-J."/>
            <person name="Ramirez L."/>
            <person name="Alfaro M."/>
            <person name="Sun H."/>
            <person name="Tritt A."/>
            <person name="Yoshinaga Y."/>
            <person name="Zwiers L.-H."/>
            <person name="Turgeon B."/>
            <person name="Goodwin S."/>
            <person name="Spatafora J."/>
            <person name="Crous P."/>
            <person name="Grigoriev I."/>
        </authorList>
    </citation>
    <scope>NUCLEOTIDE SEQUENCE</scope>
    <source>
        <strain evidence="3">CBS 121167</strain>
    </source>
</reference>
<proteinExistence type="inferred from homology"/>
<feature type="region of interest" description="Disordered" evidence="2">
    <location>
        <begin position="442"/>
        <end position="462"/>
    </location>
</feature>
<dbReference type="RefSeq" id="XP_033401223.1">
    <property type="nucleotide sequence ID" value="XM_033535176.1"/>
</dbReference>
<organism evidence="3 4">
    <name type="scientific">Aplosporella prunicola CBS 121167</name>
    <dbReference type="NCBI Taxonomy" id="1176127"/>
    <lineage>
        <taxon>Eukaryota</taxon>
        <taxon>Fungi</taxon>
        <taxon>Dikarya</taxon>
        <taxon>Ascomycota</taxon>
        <taxon>Pezizomycotina</taxon>
        <taxon>Dothideomycetes</taxon>
        <taxon>Dothideomycetes incertae sedis</taxon>
        <taxon>Botryosphaeriales</taxon>
        <taxon>Aplosporellaceae</taxon>
        <taxon>Aplosporella</taxon>
    </lineage>
</organism>
<dbReference type="OrthoDB" id="61116at2759"/>
<sequence>MDSILYQNAERTVTVIDIPTSIAEAQGTKDHPHRAELLSLPPPKVPYRGPGAKSEKAKRRVANLFDEKIDAAYRALVTEALEDINSKHTGNWFLPRKELPPVEPLQKSKKRKAWQLYLPESSTEVGETNETVSIPGTTDVALVPKLPQDFFPSLLKNAGKFVQREKRIVSDEDLEEPECPFDTLYHNPDDRLVTLSITHQRNSLQKTYSFNIPPGSTFLLSDCKHTTDFRNSIRCMSQEHDTPKRFDFILLDPPWPNSSAKNKNTYNTTRDLSEMSRLLLKMELDAYINPNGIIGVWITNRPSVRDLVLDPENGLFASWNITLCEEWVWLKTLHNGEPVLSLDHNLRKPYEVLLLGRRPENQYEWATPLNHVKRRVIAAVPDLHSRKPCVKRLVGDLLEEGYSAMEIFGRYCVAGWWTWGNEAIKYNWEEFWVGQEAEKQAGSCREAERNGGEAGVDERATIDEEPVARACDEA</sequence>
<dbReference type="PROSITE" id="PS51143">
    <property type="entry name" value="MT_A70"/>
    <property type="match status" value="1"/>
</dbReference>
<dbReference type="InterPro" id="IPR007757">
    <property type="entry name" value="MT-A70-like"/>
</dbReference>
<comment type="similarity">
    <text evidence="1">Belongs to the MT-A70-like family.</text>
</comment>
<dbReference type="Pfam" id="PF05063">
    <property type="entry name" value="MT-A70"/>
    <property type="match status" value="1"/>
</dbReference>
<dbReference type="SUPFAM" id="SSF53335">
    <property type="entry name" value="S-adenosyl-L-methionine-dependent methyltransferases"/>
    <property type="match status" value="1"/>
</dbReference>
<feature type="region of interest" description="Disordered" evidence="2">
    <location>
        <begin position="26"/>
        <end position="53"/>
    </location>
</feature>
<evidence type="ECO:0000313" key="4">
    <source>
        <dbReference type="Proteomes" id="UP000799438"/>
    </source>
</evidence>
<dbReference type="InterPro" id="IPR029063">
    <property type="entry name" value="SAM-dependent_MTases_sf"/>
</dbReference>
<name>A0A6A6BSF5_9PEZI</name>
<dbReference type="EMBL" id="ML995477">
    <property type="protein sequence ID" value="KAF2145511.1"/>
    <property type="molecule type" value="Genomic_DNA"/>
</dbReference>
<evidence type="ECO:0000256" key="2">
    <source>
        <dbReference type="SAM" id="MobiDB-lite"/>
    </source>
</evidence>
<dbReference type="AlphaFoldDB" id="A0A6A6BSF5"/>
<keyword evidence="4" id="KW-1185">Reference proteome</keyword>
<protein>
    <recommendedName>
        <fullName evidence="5">MT-A70-domain-containing protein</fullName>
    </recommendedName>
</protein>
<dbReference type="Proteomes" id="UP000799438">
    <property type="component" value="Unassembled WGS sequence"/>
</dbReference>
<dbReference type="InterPro" id="IPR002052">
    <property type="entry name" value="DNA_methylase_N6_adenine_CS"/>
</dbReference>
<dbReference type="GeneID" id="54292670"/>
<evidence type="ECO:0000313" key="3">
    <source>
        <dbReference type="EMBL" id="KAF2145511.1"/>
    </source>
</evidence>
<evidence type="ECO:0008006" key="5">
    <source>
        <dbReference type="Google" id="ProtNLM"/>
    </source>
</evidence>
<dbReference type="GO" id="GO:0003676">
    <property type="term" value="F:nucleic acid binding"/>
    <property type="evidence" value="ECO:0007669"/>
    <property type="project" value="InterPro"/>
</dbReference>
<accession>A0A6A6BSF5</accession>